<dbReference type="InterPro" id="IPR014284">
    <property type="entry name" value="RNA_pol_sigma-70_dom"/>
</dbReference>
<dbReference type="AlphaFoldDB" id="A0A3S0HLB2"/>
<dbReference type="Pfam" id="PF04542">
    <property type="entry name" value="Sigma70_r2"/>
    <property type="match status" value="1"/>
</dbReference>
<evidence type="ECO:0000313" key="7">
    <source>
        <dbReference type="EMBL" id="RTQ47573.1"/>
    </source>
</evidence>
<feature type="domain" description="RNA polymerase sigma factor 70 region 4 type 2" evidence="6">
    <location>
        <begin position="102"/>
        <end position="153"/>
    </location>
</feature>
<dbReference type="NCBIfam" id="TIGR02937">
    <property type="entry name" value="sigma70-ECF"/>
    <property type="match status" value="1"/>
</dbReference>
<dbReference type="InterPro" id="IPR036388">
    <property type="entry name" value="WH-like_DNA-bd_sf"/>
</dbReference>
<keyword evidence="8" id="KW-1185">Reference proteome</keyword>
<dbReference type="GO" id="GO:0016987">
    <property type="term" value="F:sigma factor activity"/>
    <property type="evidence" value="ECO:0007669"/>
    <property type="project" value="UniProtKB-KW"/>
</dbReference>
<dbReference type="SUPFAM" id="SSF88946">
    <property type="entry name" value="Sigma2 domain of RNA polymerase sigma factors"/>
    <property type="match status" value="1"/>
</dbReference>
<evidence type="ECO:0000313" key="8">
    <source>
        <dbReference type="Proteomes" id="UP000282184"/>
    </source>
</evidence>
<dbReference type="PANTHER" id="PTHR43133:SF62">
    <property type="entry name" value="RNA POLYMERASE SIGMA FACTOR SIGZ"/>
    <property type="match status" value="1"/>
</dbReference>
<dbReference type="EMBL" id="RXOF01000012">
    <property type="protein sequence ID" value="RTQ47573.1"/>
    <property type="molecule type" value="Genomic_DNA"/>
</dbReference>
<dbReference type="PANTHER" id="PTHR43133">
    <property type="entry name" value="RNA POLYMERASE ECF-TYPE SIGMA FACTO"/>
    <property type="match status" value="1"/>
</dbReference>
<protein>
    <submittedName>
        <fullName evidence="7">RNA polymerase sigma factor</fullName>
    </submittedName>
</protein>
<dbReference type="SUPFAM" id="SSF88659">
    <property type="entry name" value="Sigma3 and sigma4 domains of RNA polymerase sigma factors"/>
    <property type="match status" value="1"/>
</dbReference>
<evidence type="ECO:0000256" key="4">
    <source>
        <dbReference type="ARBA" id="ARBA00023163"/>
    </source>
</evidence>
<dbReference type="InterPro" id="IPR013325">
    <property type="entry name" value="RNA_pol_sigma_r2"/>
</dbReference>
<evidence type="ECO:0000256" key="1">
    <source>
        <dbReference type="ARBA" id="ARBA00010641"/>
    </source>
</evidence>
<dbReference type="Gene3D" id="1.10.1740.10">
    <property type="match status" value="1"/>
</dbReference>
<dbReference type="InterPro" id="IPR039425">
    <property type="entry name" value="RNA_pol_sigma-70-like"/>
</dbReference>
<evidence type="ECO:0000256" key="2">
    <source>
        <dbReference type="ARBA" id="ARBA00023015"/>
    </source>
</evidence>
<dbReference type="InterPro" id="IPR007627">
    <property type="entry name" value="RNA_pol_sigma70_r2"/>
</dbReference>
<feature type="domain" description="RNA polymerase sigma-70 region 2" evidence="5">
    <location>
        <begin position="5"/>
        <end position="71"/>
    </location>
</feature>
<name>A0A3S0HLB2_9BACT</name>
<gene>
    <name evidence="7" type="ORF">EJV47_19350</name>
</gene>
<dbReference type="Gene3D" id="1.10.10.10">
    <property type="entry name" value="Winged helix-like DNA-binding domain superfamily/Winged helix DNA-binding domain"/>
    <property type="match status" value="1"/>
</dbReference>
<dbReference type="InterPro" id="IPR013324">
    <property type="entry name" value="RNA_pol_sigma_r3/r4-like"/>
</dbReference>
<sequence length="158" mass="18212">MTTFYDFYGRTLYRIIRAFVGSDEAAEDVLQDSLVKIWNAFYSYDATRGRLYTWAVNICRHQALDHLRAAQARGAGRTDTWDELPSTTQPAITGGFVPEHLDVRACLAYLRPAYRRVLELRYFDGLKLEEVAEVLDLPLGTVKTHQRQALRQLASLWR</sequence>
<evidence type="ECO:0000259" key="5">
    <source>
        <dbReference type="Pfam" id="PF04542"/>
    </source>
</evidence>
<dbReference type="GO" id="GO:0006352">
    <property type="term" value="P:DNA-templated transcription initiation"/>
    <property type="evidence" value="ECO:0007669"/>
    <property type="project" value="InterPro"/>
</dbReference>
<evidence type="ECO:0000256" key="3">
    <source>
        <dbReference type="ARBA" id="ARBA00023082"/>
    </source>
</evidence>
<keyword evidence="4" id="KW-0804">Transcription</keyword>
<organism evidence="7 8">
    <name type="scientific">Hymenobacter gummosus</name>
    <dbReference type="NCBI Taxonomy" id="1776032"/>
    <lineage>
        <taxon>Bacteria</taxon>
        <taxon>Pseudomonadati</taxon>
        <taxon>Bacteroidota</taxon>
        <taxon>Cytophagia</taxon>
        <taxon>Cytophagales</taxon>
        <taxon>Hymenobacteraceae</taxon>
        <taxon>Hymenobacter</taxon>
    </lineage>
</organism>
<dbReference type="InterPro" id="IPR013249">
    <property type="entry name" value="RNA_pol_sigma70_r4_t2"/>
</dbReference>
<proteinExistence type="inferred from homology"/>
<dbReference type="GO" id="GO:0003677">
    <property type="term" value="F:DNA binding"/>
    <property type="evidence" value="ECO:0007669"/>
    <property type="project" value="InterPro"/>
</dbReference>
<reference evidence="7 8" key="1">
    <citation type="submission" date="2018-12" db="EMBL/GenBank/DDBJ databases">
        <title>Hymenobacter gummosus sp. nov., isolated from a spring.</title>
        <authorList>
            <person name="Nie L."/>
        </authorList>
    </citation>
    <scope>NUCLEOTIDE SEQUENCE [LARGE SCALE GENOMIC DNA]</scope>
    <source>
        <strain evidence="7 8">KCTC 52166</strain>
    </source>
</reference>
<comment type="similarity">
    <text evidence="1">Belongs to the sigma-70 factor family. ECF subfamily.</text>
</comment>
<dbReference type="Pfam" id="PF08281">
    <property type="entry name" value="Sigma70_r4_2"/>
    <property type="match status" value="1"/>
</dbReference>
<accession>A0A3S0HLB2</accession>
<dbReference type="OrthoDB" id="9784272at2"/>
<comment type="caution">
    <text evidence="7">The sequence shown here is derived from an EMBL/GenBank/DDBJ whole genome shotgun (WGS) entry which is preliminary data.</text>
</comment>
<evidence type="ECO:0000259" key="6">
    <source>
        <dbReference type="Pfam" id="PF08281"/>
    </source>
</evidence>
<keyword evidence="3" id="KW-0731">Sigma factor</keyword>
<keyword evidence="2" id="KW-0805">Transcription regulation</keyword>
<dbReference type="Proteomes" id="UP000282184">
    <property type="component" value="Unassembled WGS sequence"/>
</dbReference>
<dbReference type="CDD" id="cd06171">
    <property type="entry name" value="Sigma70_r4"/>
    <property type="match status" value="1"/>
</dbReference>